<dbReference type="PANTHER" id="PTHR30546">
    <property type="entry name" value="FLAVODOXIN-RELATED PROTEIN WRBA-RELATED"/>
    <property type="match status" value="1"/>
</dbReference>
<gene>
    <name evidence="6" type="primary">wrbA</name>
    <name evidence="6" type="ordered locus">BURPS1710b_0022</name>
</gene>
<evidence type="ECO:0000256" key="1">
    <source>
        <dbReference type="ARBA" id="ARBA00001917"/>
    </source>
</evidence>
<evidence type="ECO:0000256" key="4">
    <source>
        <dbReference type="ARBA" id="ARBA00029652"/>
    </source>
</evidence>
<dbReference type="InterPro" id="IPR029039">
    <property type="entry name" value="Flavoprotein-like_sf"/>
</dbReference>
<dbReference type="AlphaFoldDB" id="Q3JYB3"/>
<keyword evidence="2" id="KW-0285">Flavoprotein</keyword>
<reference evidence="6 7" key="1">
    <citation type="submission" date="2005-09" db="EMBL/GenBank/DDBJ databases">
        <authorList>
            <person name="Woods D.E."/>
            <person name="Nierman W.C."/>
        </authorList>
    </citation>
    <scope>NUCLEOTIDE SEQUENCE [LARGE SCALE GENOMIC DNA]</scope>
    <source>
        <strain evidence="6 7">1710b</strain>
    </source>
</reference>
<dbReference type="PROSITE" id="PS00201">
    <property type="entry name" value="FLAVODOXIN"/>
    <property type="match status" value="1"/>
</dbReference>
<dbReference type="PANTHER" id="PTHR30546:SF23">
    <property type="entry name" value="FLAVOPROTEIN-LIKE PROTEIN YCP4-RELATED"/>
    <property type="match status" value="1"/>
</dbReference>
<dbReference type="Proteomes" id="UP000002700">
    <property type="component" value="Chromosome I"/>
</dbReference>
<dbReference type="SUPFAM" id="SSF52218">
    <property type="entry name" value="Flavoproteins"/>
    <property type="match status" value="1"/>
</dbReference>
<evidence type="ECO:0000313" key="7">
    <source>
        <dbReference type="Proteomes" id="UP000002700"/>
    </source>
</evidence>
<dbReference type="GO" id="GO:0010181">
    <property type="term" value="F:FMN binding"/>
    <property type="evidence" value="ECO:0007669"/>
    <property type="project" value="InterPro"/>
</dbReference>
<feature type="domain" description="Flavodoxin-like" evidence="5">
    <location>
        <begin position="77"/>
        <end position="224"/>
    </location>
</feature>
<dbReference type="Gene3D" id="3.40.50.360">
    <property type="match status" value="1"/>
</dbReference>
<dbReference type="InterPro" id="IPR005025">
    <property type="entry name" value="FMN_Rdtase-like_dom"/>
</dbReference>
<accession>Q3JYB3</accession>
<dbReference type="GO" id="GO:0009055">
    <property type="term" value="F:electron transfer activity"/>
    <property type="evidence" value="ECO:0007669"/>
    <property type="project" value="InterPro"/>
</dbReference>
<dbReference type="PROSITE" id="PS50902">
    <property type="entry name" value="FLAVODOXIN_LIKE"/>
    <property type="match status" value="1"/>
</dbReference>
<dbReference type="EMBL" id="CP000124">
    <property type="protein sequence ID" value="ABA48528.1"/>
    <property type="molecule type" value="Genomic_DNA"/>
</dbReference>
<protein>
    <recommendedName>
        <fullName evidence="4">Flavoprotein WrbA</fullName>
    </recommendedName>
</protein>
<dbReference type="KEGG" id="bpm:BURPS1710b_0022"/>
<name>Q3JYB3_BURP1</name>
<evidence type="ECO:0000313" key="6">
    <source>
        <dbReference type="EMBL" id="ABA48528.1"/>
    </source>
</evidence>
<organism evidence="6 7">
    <name type="scientific">Burkholderia pseudomallei (strain 1710b)</name>
    <dbReference type="NCBI Taxonomy" id="320372"/>
    <lineage>
        <taxon>Bacteria</taxon>
        <taxon>Pseudomonadati</taxon>
        <taxon>Pseudomonadota</taxon>
        <taxon>Betaproteobacteria</taxon>
        <taxon>Burkholderiales</taxon>
        <taxon>Burkholderiaceae</taxon>
        <taxon>Burkholderia</taxon>
        <taxon>pseudomallei group</taxon>
    </lineage>
</organism>
<proteinExistence type="predicted"/>
<evidence type="ECO:0000256" key="2">
    <source>
        <dbReference type="ARBA" id="ARBA00022630"/>
    </source>
</evidence>
<dbReference type="InterPro" id="IPR008254">
    <property type="entry name" value="Flavodoxin/NO_synth"/>
</dbReference>
<dbReference type="InterPro" id="IPR001226">
    <property type="entry name" value="Flavodoxin_CS"/>
</dbReference>
<dbReference type="HOGENOM" id="CLU_051402_2_1_4"/>
<evidence type="ECO:0000259" key="5">
    <source>
        <dbReference type="PROSITE" id="PS50902"/>
    </source>
</evidence>
<keyword evidence="3" id="KW-0288">FMN</keyword>
<comment type="cofactor">
    <cofactor evidence="1">
        <name>FMN</name>
        <dbReference type="ChEBI" id="CHEBI:58210"/>
    </cofactor>
</comment>
<dbReference type="EnsemblBacteria" id="ABA48528">
    <property type="protein sequence ID" value="ABA48528"/>
    <property type="gene ID" value="BURPS1710b_0022"/>
</dbReference>
<dbReference type="GO" id="GO:0016020">
    <property type="term" value="C:membrane"/>
    <property type="evidence" value="ECO:0007669"/>
    <property type="project" value="TreeGrafter"/>
</dbReference>
<dbReference type="Pfam" id="PF03358">
    <property type="entry name" value="FMN_red"/>
    <property type="match status" value="1"/>
</dbReference>
<evidence type="ECO:0000256" key="3">
    <source>
        <dbReference type="ARBA" id="ARBA00022643"/>
    </source>
</evidence>
<dbReference type="GO" id="GO:0003955">
    <property type="term" value="F:NAD(P)H dehydrogenase (quinone) activity"/>
    <property type="evidence" value="ECO:0007669"/>
    <property type="project" value="TreeGrafter"/>
</dbReference>
<sequence length="264" mass="27841">MNLESRACRENGRSLRFASFRKFSRARQRSSTMLRPARLFPPAVRAPSRARTSFAARAARARAVSSSHLGEKGMSNLVIVYHSGYGHTKKLAESVLAGAREAGANARLVAVGDLDDAGWAALDAADAIVFGAPTYMGGPSADFKKFADATSKAWFGQKWKDKIAAGFTNSASMNGDKFSTIQYFVTLAMQHGMVWVGTGLLPANTKAATRDDLNYAGGFTGLLAQSPSDASPDEAPAGGDLGTAKAFGARVATATARWLAGNGR</sequence>